<proteinExistence type="inferred from homology"/>
<dbReference type="Gene3D" id="3.30.479.10">
    <property type="entry name" value="6-pyruvoyl tetrahydropterin synthase/QueD"/>
    <property type="match status" value="1"/>
</dbReference>
<dbReference type="EMBL" id="AP017470">
    <property type="protein sequence ID" value="BBB31953.1"/>
    <property type="molecule type" value="Genomic_DNA"/>
</dbReference>
<evidence type="ECO:0000256" key="3">
    <source>
        <dbReference type="ARBA" id="ARBA00012982"/>
    </source>
</evidence>
<name>A0A7R6PE13_9BACT</name>
<dbReference type="AlphaFoldDB" id="A0A7R6PE13"/>
<comment type="catalytic activity">
    <reaction evidence="6">
        <text>7,8-dihydroneopterin 3'-triphosphate + H2O = 6-carboxy-5,6,7,8-tetrahydropterin + triphosphate + acetaldehyde + 2 H(+)</text>
        <dbReference type="Rhea" id="RHEA:27966"/>
        <dbReference type="ChEBI" id="CHEBI:15343"/>
        <dbReference type="ChEBI" id="CHEBI:15377"/>
        <dbReference type="ChEBI" id="CHEBI:15378"/>
        <dbReference type="ChEBI" id="CHEBI:18036"/>
        <dbReference type="ChEBI" id="CHEBI:58462"/>
        <dbReference type="ChEBI" id="CHEBI:61032"/>
        <dbReference type="EC" id="4.1.2.50"/>
    </reaction>
</comment>
<protein>
    <recommendedName>
        <fullName evidence="4">6-carboxy-5,6,7,8-tetrahydropterin synthase</fullName>
        <ecNumber evidence="3">4.1.2.50</ecNumber>
    </recommendedName>
    <alternativeName>
        <fullName evidence="5">Queuosine biosynthesis protein QueD</fullName>
    </alternativeName>
</protein>
<evidence type="ECO:0000313" key="8">
    <source>
        <dbReference type="Proteomes" id="UP000595564"/>
    </source>
</evidence>
<dbReference type="GO" id="GO:0070497">
    <property type="term" value="F:6-carboxytetrahydropterin synthase activity"/>
    <property type="evidence" value="ECO:0007669"/>
    <property type="project" value="UniProtKB-EC"/>
</dbReference>
<evidence type="ECO:0000256" key="4">
    <source>
        <dbReference type="ARBA" id="ARBA00018141"/>
    </source>
</evidence>
<dbReference type="InterPro" id="IPR007115">
    <property type="entry name" value="6-PTP_synth/QueD"/>
</dbReference>
<keyword evidence="8" id="KW-1185">Reference proteome</keyword>
<comment type="pathway">
    <text evidence="1">Purine metabolism; 7-cyano-7-deazaguanine biosynthesis.</text>
</comment>
<evidence type="ECO:0000313" key="7">
    <source>
        <dbReference type="EMBL" id="BBB31953.1"/>
    </source>
</evidence>
<reference evidence="7 8" key="1">
    <citation type="journal article" date="2012" name="Extremophiles">
        <title>Thermotomaculum hydrothermale gen. nov., sp. nov., a novel heterotrophic thermophile within the phylum Acidobacteria from a deep-sea hydrothermal vent chimney in the Southern Okinawa Trough.</title>
        <authorList>
            <person name="Izumi H."/>
            <person name="Nunoura T."/>
            <person name="Miyazaki M."/>
            <person name="Mino S."/>
            <person name="Toki T."/>
            <person name="Takai K."/>
            <person name="Sako Y."/>
            <person name="Sawabe T."/>
            <person name="Nakagawa S."/>
        </authorList>
    </citation>
    <scope>NUCLEOTIDE SEQUENCE [LARGE SCALE GENOMIC DNA]</scope>
    <source>
        <strain evidence="7 8">AC55</strain>
    </source>
</reference>
<dbReference type="InterPro" id="IPR038418">
    <property type="entry name" value="6-PTP_synth/QueD_sf"/>
</dbReference>
<evidence type="ECO:0000256" key="5">
    <source>
        <dbReference type="ARBA" id="ARBA00031449"/>
    </source>
</evidence>
<organism evidence="7 8">
    <name type="scientific">Thermotomaculum hydrothermale</name>
    <dbReference type="NCBI Taxonomy" id="981385"/>
    <lineage>
        <taxon>Bacteria</taxon>
        <taxon>Pseudomonadati</taxon>
        <taxon>Acidobacteriota</taxon>
        <taxon>Holophagae</taxon>
        <taxon>Thermotomaculales</taxon>
        <taxon>Thermotomaculaceae</taxon>
        <taxon>Thermotomaculum</taxon>
    </lineage>
</organism>
<dbReference type="Proteomes" id="UP000595564">
    <property type="component" value="Chromosome"/>
</dbReference>
<dbReference type="Pfam" id="PF01242">
    <property type="entry name" value="PTPS"/>
    <property type="match status" value="1"/>
</dbReference>
<accession>A0A7R6PE13</accession>
<evidence type="ECO:0000256" key="6">
    <source>
        <dbReference type="ARBA" id="ARBA00048807"/>
    </source>
</evidence>
<sequence length="118" mass="13949">MKNRFFISAVRNINLVYKIKDRLYGNRFELKLVIESDKLNKNGFVLDFLEVEKILNSLEEQLKGRTANEVIEKNDFDFRDFLQFIKDFVAKYLKDSHIVISEVSLTNSEEGYIARFDS</sequence>
<comment type="similarity">
    <text evidence="2">Belongs to the PTPS family. QueD subfamily.</text>
</comment>
<dbReference type="UniPathway" id="UPA00391"/>
<dbReference type="KEGG" id="thyd:TTHT_0337"/>
<dbReference type="EC" id="4.1.2.50" evidence="3"/>
<evidence type="ECO:0000256" key="1">
    <source>
        <dbReference type="ARBA" id="ARBA00005061"/>
    </source>
</evidence>
<dbReference type="RefSeq" id="WP_201328285.1">
    <property type="nucleotide sequence ID" value="NZ_AP017470.1"/>
</dbReference>
<evidence type="ECO:0000256" key="2">
    <source>
        <dbReference type="ARBA" id="ARBA00008900"/>
    </source>
</evidence>
<gene>
    <name evidence="7" type="ORF">TTHT_0337</name>
</gene>
<dbReference type="SUPFAM" id="SSF55620">
    <property type="entry name" value="Tetrahydrobiopterin biosynthesis enzymes-like"/>
    <property type="match status" value="1"/>
</dbReference>